<keyword evidence="1" id="KW-0804">Transcription</keyword>
<dbReference type="Pfam" id="PF02319">
    <property type="entry name" value="WHD_E2F_TDP"/>
    <property type="match status" value="1"/>
</dbReference>
<evidence type="ECO:0000313" key="4">
    <source>
        <dbReference type="Proteomes" id="UP000028582"/>
    </source>
</evidence>
<dbReference type="GO" id="GO:0005634">
    <property type="term" value="C:nucleus"/>
    <property type="evidence" value="ECO:0007669"/>
    <property type="project" value="UniProtKB-SubCell"/>
</dbReference>
<dbReference type="Proteomes" id="UP000028582">
    <property type="component" value="Unassembled WGS sequence"/>
</dbReference>
<dbReference type="EMBL" id="ANJA01003037">
    <property type="protein sequence ID" value="ETO66382.1"/>
    <property type="molecule type" value="Genomic_DNA"/>
</dbReference>
<reference evidence="3 4" key="1">
    <citation type="submission" date="2013-11" db="EMBL/GenBank/DDBJ databases">
        <title>The Genome Sequence of Phytophthora parasitica P1976.</title>
        <authorList>
            <consortium name="The Broad Institute Genomics Platform"/>
            <person name="Russ C."/>
            <person name="Tyler B."/>
            <person name="Panabieres F."/>
            <person name="Shan W."/>
            <person name="Tripathy S."/>
            <person name="Grunwald N."/>
            <person name="Machado M."/>
            <person name="Johnson C.S."/>
            <person name="Walker B."/>
            <person name="Young S."/>
            <person name="Zeng Q."/>
            <person name="Gargeya S."/>
            <person name="Fitzgerald M."/>
            <person name="Haas B."/>
            <person name="Abouelleil A."/>
            <person name="Allen A.W."/>
            <person name="Alvarado L."/>
            <person name="Arachchi H.M."/>
            <person name="Berlin A.M."/>
            <person name="Chapman S.B."/>
            <person name="Gainer-Dewar J."/>
            <person name="Goldberg J."/>
            <person name="Griggs A."/>
            <person name="Gujja S."/>
            <person name="Hansen M."/>
            <person name="Howarth C."/>
            <person name="Imamovic A."/>
            <person name="Ireland A."/>
            <person name="Larimer J."/>
            <person name="McCowan C."/>
            <person name="Murphy C."/>
            <person name="Pearson M."/>
            <person name="Poon T.W."/>
            <person name="Priest M."/>
            <person name="Roberts A."/>
            <person name="Saif S."/>
            <person name="Shea T."/>
            <person name="Sisk P."/>
            <person name="Sykes S."/>
            <person name="Wortman J."/>
            <person name="Nusbaum C."/>
            <person name="Birren B."/>
        </authorList>
    </citation>
    <scope>NUCLEOTIDE SEQUENCE [LARGE SCALE GENOMIC DNA]</scope>
    <source>
        <strain evidence="3 4">P1976</strain>
    </source>
</reference>
<dbReference type="GO" id="GO:0006355">
    <property type="term" value="P:regulation of DNA-templated transcription"/>
    <property type="evidence" value="ECO:0007669"/>
    <property type="project" value="InterPro"/>
</dbReference>
<organism evidence="3 4">
    <name type="scientific">Phytophthora nicotianae P1976</name>
    <dbReference type="NCBI Taxonomy" id="1317066"/>
    <lineage>
        <taxon>Eukaryota</taxon>
        <taxon>Sar</taxon>
        <taxon>Stramenopiles</taxon>
        <taxon>Oomycota</taxon>
        <taxon>Peronosporomycetes</taxon>
        <taxon>Peronosporales</taxon>
        <taxon>Peronosporaceae</taxon>
        <taxon>Phytophthora</taxon>
    </lineage>
</organism>
<accession>A0A080ZIC1</accession>
<keyword evidence="1" id="KW-0238">DNA-binding</keyword>
<dbReference type="OrthoDB" id="75550at2759"/>
<feature type="domain" description="E2F/DP family winged-helix DNA-binding" evidence="2">
    <location>
        <begin position="71"/>
        <end position="155"/>
    </location>
</feature>
<dbReference type="SUPFAM" id="SSF46785">
    <property type="entry name" value="Winged helix' DNA-binding domain"/>
    <property type="match status" value="1"/>
</dbReference>
<dbReference type="GO" id="GO:0003677">
    <property type="term" value="F:DNA binding"/>
    <property type="evidence" value="ECO:0007669"/>
    <property type="project" value="UniProtKB-KW"/>
</dbReference>
<comment type="similarity">
    <text evidence="1">Belongs to the E2F/DP family.</text>
</comment>
<dbReference type="InterPro" id="IPR003316">
    <property type="entry name" value="E2F_WHTH_DNA-bd_dom"/>
</dbReference>
<dbReference type="SMART" id="SM01372">
    <property type="entry name" value="E2F_TDP"/>
    <property type="match status" value="1"/>
</dbReference>
<protein>
    <recommendedName>
        <fullName evidence="2">E2F/DP family winged-helix DNA-binding domain-containing protein</fullName>
    </recommendedName>
</protein>
<evidence type="ECO:0000256" key="1">
    <source>
        <dbReference type="RuleBase" id="RU003796"/>
    </source>
</evidence>
<name>A0A080ZIC1_PHYNI</name>
<comment type="caution">
    <text evidence="3">The sequence shown here is derived from an EMBL/GenBank/DDBJ whole genome shotgun (WGS) entry which is preliminary data.</text>
</comment>
<sequence length="516" mass="58165">MKTQRTHRRKLSFASSKDAAPVATVKVECAPERPIKRRKRQSYRRCVSPVPIRLENSLPAAMWGNIQEQFAAAKSLGDITRIVLQFFTAHESLQGSSTGPVFPIFVPSSGIYKMKVPRKRRIYDVLHVLEGIGVIKRVRYDDRRRTNGGYFLYYGKAAVVQYLAEMKSNSAQVMANFRKSRRSKRTSIVEEDSALMRVFEDQAAAGKWPCLVNMTVCFLGLLFQQDCQYEVGLPTLSARLGEAKKFIGTLLSNSSTEAPYRDVHRRVYDVVSVLVSCNMISTSSAPSSEPMDKGLRKFIRFNYDIFTDPRILFAASDSVEQWVGETSDESMFGDMVTSLCDLKSPKPEVLDDRMASTPLTYWQSLHKGTSLTGSTVFSPVTILQSELLPYNEGKEVGLQRGSSSPGTVARCRPEEAARVQDFFSPLGRLPKENNDWCVESLKQLGLYDALPADDKIDWELNKQLKENYREMWGCQYPGTASVELQPVDRMKVRVVDLECYEVLDGDVIGNTANFFC</sequence>
<dbReference type="InterPro" id="IPR036388">
    <property type="entry name" value="WH-like_DNA-bd_sf"/>
</dbReference>
<evidence type="ECO:0000259" key="2">
    <source>
        <dbReference type="SMART" id="SM01372"/>
    </source>
</evidence>
<gene>
    <name evidence="3" type="ORF">F444_16429</name>
</gene>
<proteinExistence type="inferred from homology"/>
<dbReference type="InterPro" id="IPR036390">
    <property type="entry name" value="WH_DNA-bd_sf"/>
</dbReference>
<dbReference type="Gene3D" id="1.10.10.10">
    <property type="entry name" value="Winged helix-like DNA-binding domain superfamily/Winged helix DNA-binding domain"/>
    <property type="match status" value="1"/>
</dbReference>
<dbReference type="GO" id="GO:0005667">
    <property type="term" value="C:transcription regulator complex"/>
    <property type="evidence" value="ECO:0007669"/>
    <property type="project" value="InterPro"/>
</dbReference>
<keyword evidence="1" id="KW-0805">Transcription regulation</keyword>
<dbReference type="AlphaFoldDB" id="A0A080ZIC1"/>
<keyword evidence="1" id="KW-0539">Nucleus</keyword>
<comment type="subcellular location">
    <subcellularLocation>
        <location evidence="1">Nucleus</location>
    </subcellularLocation>
</comment>
<evidence type="ECO:0000313" key="3">
    <source>
        <dbReference type="EMBL" id="ETO66382.1"/>
    </source>
</evidence>